<dbReference type="PROSITE" id="PS00028">
    <property type="entry name" value="ZINC_FINGER_C2H2_1"/>
    <property type="match status" value="2"/>
</dbReference>
<evidence type="ECO:0000259" key="6">
    <source>
        <dbReference type="PROSITE" id="PS50157"/>
    </source>
</evidence>
<keyword evidence="4" id="KW-0862">Zinc</keyword>
<keyword evidence="8" id="KW-1185">Reference proteome</keyword>
<keyword evidence="2" id="KW-0677">Repeat</keyword>
<proteinExistence type="predicted"/>
<evidence type="ECO:0000256" key="3">
    <source>
        <dbReference type="ARBA" id="ARBA00022771"/>
    </source>
</evidence>
<dbReference type="Proteomes" id="UP000039865">
    <property type="component" value="Unassembled WGS sequence"/>
</dbReference>
<feature type="domain" description="C2H2-type" evidence="6">
    <location>
        <begin position="260"/>
        <end position="289"/>
    </location>
</feature>
<dbReference type="PROSITE" id="PS50157">
    <property type="entry name" value="ZINC_FINGER_C2H2_2"/>
    <property type="match status" value="2"/>
</dbReference>
<keyword evidence="3 5" id="KW-0863">Zinc-finger</keyword>
<dbReference type="PANTHER" id="PTHR23235">
    <property type="entry name" value="KRUEPPEL-LIKE TRANSCRIPTION FACTOR"/>
    <property type="match status" value="1"/>
</dbReference>
<evidence type="ECO:0000256" key="4">
    <source>
        <dbReference type="ARBA" id="ARBA00022833"/>
    </source>
</evidence>
<evidence type="ECO:0000256" key="2">
    <source>
        <dbReference type="ARBA" id="ARBA00022737"/>
    </source>
</evidence>
<dbReference type="Gene3D" id="3.30.160.60">
    <property type="entry name" value="Classic Zinc Finger"/>
    <property type="match status" value="1"/>
</dbReference>
<evidence type="ECO:0000313" key="7">
    <source>
        <dbReference type="EMBL" id="CDW83209.1"/>
    </source>
</evidence>
<dbReference type="GO" id="GO:0008270">
    <property type="term" value="F:zinc ion binding"/>
    <property type="evidence" value="ECO:0007669"/>
    <property type="project" value="UniProtKB-KW"/>
</dbReference>
<evidence type="ECO:0000256" key="1">
    <source>
        <dbReference type="ARBA" id="ARBA00022723"/>
    </source>
</evidence>
<dbReference type="EMBL" id="CCKQ01011640">
    <property type="protein sequence ID" value="CDW83209.1"/>
    <property type="molecule type" value="Genomic_DNA"/>
</dbReference>
<reference evidence="7 8" key="1">
    <citation type="submission" date="2014-06" db="EMBL/GenBank/DDBJ databases">
        <authorList>
            <person name="Swart Estienne"/>
        </authorList>
    </citation>
    <scope>NUCLEOTIDE SEQUENCE [LARGE SCALE GENOMIC DNA]</scope>
    <source>
        <strain evidence="7 8">130c</strain>
    </source>
</reference>
<dbReference type="SUPFAM" id="SSF57667">
    <property type="entry name" value="beta-beta-alpha zinc fingers"/>
    <property type="match status" value="1"/>
</dbReference>
<accession>A0A078ALV4</accession>
<dbReference type="GO" id="GO:0000981">
    <property type="term" value="F:DNA-binding transcription factor activity, RNA polymerase II-specific"/>
    <property type="evidence" value="ECO:0007669"/>
    <property type="project" value="TreeGrafter"/>
</dbReference>
<dbReference type="SMART" id="SM00355">
    <property type="entry name" value="ZnF_C2H2"/>
    <property type="match status" value="3"/>
</dbReference>
<organism evidence="7 8">
    <name type="scientific">Stylonychia lemnae</name>
    <name type="common">Ciliate</name>
    <dbReference type="NCBI Taxonomy" id="5949"/>
    <lineage>
        <taxon>Eukaryota</taxon>
        <taxon>Sar</taxon>
        <taxon>Alveolata</taxon>
        <taxon>Ciliophora</taxon>
        <taxon>Intramacronucleata</taxon>
        <taxon>Spirotrichea</taxon>
        <taxon>Stichotrichia</taxon>
        <taxon>Sporadotrichida</taxon>
        <taxon>Oxytrichidae</taxon>
        <taxon>Stylonychinae</taxon>
        <taxon>Stylonychia</taxon>
    </lineage>
</organism>
<evidence type="ECO:0000313" key="8">
    <source>
        <dbReference type="Proteomes" id="UP000039865"/>
    </source>
</evidence>
<dbReference type="FunFam" id="3.30.160.60:FF:000110">
    <property type="entry name" value="Zinc finger protein-like"/>
    <property type="match status" value="1"/>
</dbReference>
<dbReference type="GO" id="GO:0000978">
    <property type="term" value="F:RNA polymerase II cis-regulatory region sequence-specific DNA binding"/>
    <property type="evidence" value="ECO:0007669"/>
    <property type="project" value="TreeGrafter"/>
</dbReference>
<name>A0A078ALV4_STYLE</name>
<dbReference type="InParanoid" id="A0A078ALV4"/>
<dbReference type="InterPro" id="IPR036236">
    <property type="entry name" value="Znf_C2H2_sf"/>
</dbReference>
<keyword evidence="1" id="KW-0479">Metal-binding</keyword>
<dbReference type="AlphaFoldDB" id="A0A078ALV4"/>
<dbReference type="PANTHER" id="PTHR23235:SF120">
    <property type="entry name" value="KRUPPEL-LIKE FACTOR 15"/>
    <property type="match status" value="1"/>
</dbReference>
<sequence>MQLDNSQFPNQLDPQRLLFQQLQPYSEDQIQFPQQPDRVQNVLLMQDLLEQNYQPFKNTQMMTAGIKIIESAKNTFFEAQNSTQKQVNTISIFIEEIFHKSIPNQTIDESSQKNDSIGQSLNKCSCQCQCSANAGNISPNQRQVVQIQTGTSDKQIQTLENSMNNDEKTLTKEIQIKRKLKLPDQQKIVFYKGEDLEPEQIPRAQHVPKLKTFIFVKIFQESSKRWKSMFICTFDHCDIVLKKWGNIFDHLRIHNREKPFTCPVQYCSRSFSQKSNLDKHFRMHQQLKLSCSECKKLYPRLKIMKHFLKNHSKEVKFIDDGENLDEEISDQDQQIFDQQLESLNVSKQNEAQNQS</sequence>
<gene>
    <name evidence="7" type="primary">Contig16883.g17982</name>
    <name evidence="7" type="ORF">STYLEM_12251</name>
</gene>
<protein>
    <submittedName>
        <fullName evidence="7">Kruppel-like factor 11a</fullName>
    </submittedName>
</protein>
<dbReference type="OrthoDB" id="6365676at2759"/>
<feature type="domain" description="C2H2-type" evidence="6">
    <location>
        <begin position="230"/>
        <end position="259"/>
    </location>
</feature>
<evidence type="ECO:0000256" key="5">
    <source>
        <dbReference type="PROSITE-ProRule" id="PRU00042"/>
    </source>
</evidence>
<dbReference type="InterPro" id="IPR013087">
    <property type="entry name" value="Znf_C2H2_type"/>
</dbReference>